<evidence type="ECO:0000313" key="2">
    <source>
        <dbReference type="EMBL" id="KAG7159742.1"/>
    </source>
</evidence>
<sequence length="69" mass="7815">MRQAFFTQLDTAQDVSQTLKRLTAATQESNKMVKDLSQAFTTHLEEYKQGDVSSSRLICTLLPIKHSLN</sequence>
<proteinExistence type="predicted"/>
<dbReference type="EMBL" id="JAHLQT010032454">
    <property type="protein sequence ID" value="KAG7159742.1"/>
    <property type="molecule type" value="Genomic_DNA"/>
</dbReference>
<dbReference type="EMBL" id="JAHLQT010038893">
    <property type="protein sequence ID" value="KAG7156777.1"/>
    <property type="molecule type" value="Genomic_DNA"/>
</dbReference>
<dbReference type="Proteomes" id="UP000747542">
    <property type="component" value="Unassembled WGS sequence"/>
</dbReference>
<keyword evidence="3" id="KW-1185">Reference proteome</keyword>
<evidence type="ECO:0000313" key="3">
    <source>
        <dbReference type="Proteomes" id="UP000747542"/>
    </source>
</evidence>
<gene>
    <name evidence="1" type="ORF">Hamer_G030233</name>
    <name evidence="2" type="ORF">Hamer_G031958</name>
</gene>
<reference evidence="2" key="1">
    <citation type="journal article" date="2021" name="Sci. Adv.">
        <title>The American lobster genome reveals insights on longevity, neural, and immune adaptations.</title>
        <authorList>
            <person name="Polinski J.M."/>
            <person name="Zimin A.V."/>
            <person name="Clark K.F."/>
            <person name="Kohn A.B."/>
            <person name="Sadowski N."/>
            <person name="Timp W."/>
            <person name="Ptitsyn A."/>
            <person name="Khanna P."/>
            <person name="Romanova D.Y."/>
            <person name="Williams P."/>
            <person name="Greenwood S.J."/>
            <person name="Moroz L.L."/>
            <person name="Walt D.R."/>
            <person name="Bodnar A.G."/>
        </authorList>
    </citation>
    <scope>NUCLEOTIDE SEQUENCE</scope>
    <source>
        <strain evidence="2">GMGI-L3</strain>
    </source>
</reference>
<protein>
    <submittedName>
        <fullName evidence="2">Uncharacterized protein</fullName>
    </submittedName>
</protein>
<comment type="caution">
    <text evidence="2">The sequence shown here is derived from an EMBL/GenBank/DDBJ whole genome shotgun (WGS) entry which is preliminary data.</text>
</comment>
<name>A0A8J5MQJ9_HOMAM</name>
<organism evidence="2 3">
    <name type="scientific">Homarus americanus</name>
    <name type="common">American lobster</name>
    <dbReference type="NCBI Taxonomy" id="6706"/>
    <lineage>
        <taxon>Eukaryota</taxon>
        <taxon>Metazoa</taxon>
        <taxon>Ecdysozoa</taxon>
        <taxon>Arthropoda</taxon>
        <taxon>Crustacea</taxon>
        <taxon>Multicrustacea</taxon>
        <taxon>Malacostraca</taxon>
        <taxon>Eumalacostraca</taxon>
        <taxon>Eucarida</taxon>
        <taxon>Decapoda</taxon>
        <taxon>Pleocyemata</taxon>
        <taxon>Astacidea</taxon>
        <taxon>Nephropoidea</taxon>
        <taxon>Nephropidae</taxon>
        <taxon>Homarus</taxon>
    </lineage>
</organism>
<evidence type="ECO:0000313" key="1">
    <source>
        <dbReference type="EMBL" id="KAG7156777.1"/>
    </source>
</evidence>
<accession>A0A8J5MQJ9</accession>
<dbReference type="AlphaFoldDB" id="A0A8J5MQJ9"/>